<dbReference type="EMBL" id="JACHFR010000002">
    <property type="protein sequence ID" value="MBB5219350.1"/>
    <property type="molecule type" value="Genomic_DNA"/>
</dbReference>
<name>A0A840SF31_9SPIR</name>
<organism evidence="2 4">
    <name type="scientific">Treponema rectale</name>
    <dbReference type="NCBI Taxonomy" id="744512"/>
    <lineage>
        <taxon>Bacteria</taxon>
        <taxon>Pseudomonadati</taxon>
        <taxon>Spirochaetota</taxon>
        <taxon>Spirochaetia</taxon>
        <taxon>Spirochaetales</taxon>
        <taxon>Treponemataceae</taxon>
        <taxon>Treponema</taxon>
    </lineage>
</organism>
<feature type="signal peptide" evidence="1">
    <location>
        <begin position="1"/>
        <end position="20"/>
    </location>
</feature>
<evidence type="ECO:0000313" key="3">
    <source>
        <dbReference type="EMBL" id="QOS40765.1"/>
    </source>
</evidence>
<keyword evidence="4" id="KW-1185">Reference proteome</keyword>
<dbReference type="PROSITE" id="PS51257">
    <property type="entry name" value="PROKAR_LIPOPROTEIN"/>
    <property type="match status" value="1"/>
</dbReference>
<sequence length="296" mass="34664">MKKVLYILLLLIFVSCTKKNNEFNVNENSNNTFAISQEIVVPEEFIGTWVITNPDYAFLKINENGKFVIRNMSVIYEGIVKIENNKIVLPYSENFYCGPVGEFEKIEEINLVFPNKEDTYISYNPDYKDFKYTTCLENSNNKFPSKEHKSEEGQVYELDSFEVIKINKKILSTENMKLRVRPSSIEKELFAEYQWPYAYPNSEKYYPIESEINLLLKGYICFTDAVTVKKDKIENIEAPWYHIYTGGGEESFPRAAWIWGGYCIETNNLTDEEKNNYIKLFENEAILKGLIQKNEE</sequence>
<gene>
    <name evidence="3" type="ORF">DYE49_10020</name>
    <name evidence="2" type="ORF">HNP77_001719</name>
</gene>
<feature type="chain" id="PRO_5036418375" description="Lipoprotein" evidence="1">
    <location>
        <begin position="21"/>
        <end position="296"/>
    </location>
</feature>
<dbReference type="AlphaFoldDB" id="A0A840SF31"/>
<reference evidence="2 4" key="2">
    <citation type="submission" date="2020-08" db="EMBL/GenBank/DDBJ databases">
        <title>Genomic Encyclopedia of Type Strains, Phase IV (KMG-IV): sequencing the most valuable type-strain genomes for metagenomic binning, comparative biology and taxonomic classification.</title>
        <authorList>
            <person name="Goeker M."/>
        </authorList>
    </citation>
    <scope>NUCLEOTIDE SEQUENCE [LARGE SCALE GENOMIC DNA]</scope>
    <source>
        <strain evidence="2 4">DSM 103679</strain>
    </source>
</reference>
<accession>A0A840SF31</accession>
<evidence type="ECO:0000313" key="4">
    <source>
        <dbReference type="Proteomes" id="UP000578697"/>
    </source>
</evidence>
<dbReference type="KEGG" id="trc:DYE49_10020"/>
<reference evidence="3 5" key="1">
    <citation type="submission" date="2018-08" db="EMBL/GenBank/DDBJ databases">
        <title>The first complete genome of Treponema rectale (CHPAT), a commensal spirochete of the bovine rectum.</title>
        <authorList>
            <person name="Staton G.J."/>
            <person name="Clegg S.R."/>
            <person name="Carter S.D."/>
            <person name="Radford A.D."/>
            <person name="Darby A."/>
            <person name="Hall N."/>
            <person name="Birtles R.J."/>
            <person name="Evans N.J."/>
        </authorList>
    </citation>
    <scope>NUCLEOTIDE SEQUENCE [LARGE SCALE GENOMIC DNA]</scope>
    <source>
        <strain evidence="3 5">CHPA</strain>
    </source>
</reference>
<dbReference type="EMBL" id="CP031517">
    <property type="protein sequence ID" value="QOS40765.1"/>
    <property type="molecule type" value="Genomic_DNA"/>
</dbReference>
<keyword evidence="1" id="KW-0732">Signal</keyword>
<evidence type="ECO:0008006" key="6">
    <source>
        <dbReference type="Google" id="ProtNLM"/>
    </source>
</evidence>
<dbReference type="RefSeq" id="WP_184652761.1">
    <property type="nucleotide sequence ID" value="NZ_JACHFR010000002.1"/>
</dbReference>
<evidence type="ECO:0000313" key="5">
    <source>
        <dbReference type="Proteomes" id="UP000593591"/>
    </source>
</evidence>
<dbReference type="Proteomes" id="UP000593591">
    <property type="component" value="Chromosome"/>
</dbReference>
<protein>
    <recommendedName>
        <fullName evidence="6">Lipoprotein</fullName>
    </recommendedName>
</protein>
<evidence type="ECO:0000256" key="1">
    <source>
        <dbReference type="SAM" id="SignalP"/>
    </source>
</evidence>
<evidence type="ECO:0000313" key="2">
    <source>
        <dbReference type="EMBL" id="MBB5219350.1"/>
    </source>
</evidence>
<dbReference type="Proteomes" id="UP000578697">
    <property type="component" value="Unassembled WGS sequence"/>
</dbReference>
<proteinExistence type="predicted"/>